<feature type="domain" description="AMP-binding enzyme C-terminal" evidence="7">
    <location>
        <begin position="499"/>
        <end position="577"/>
    </location>
</feature>
<proteinExistence type="predicted"/>
<evidence type="ECO:0000313" key="9">
    <source>
        <dbReference type="Proteomes" id="UP000597507"/>
    </source>
</evidence>
<dbReference type="InterPro" id="IPR020845">
    <property type="entry name" value="AMP-binding_CS"/>
</dbReference>
<dbReference type="PANTHER" id="PTHR24095">
    <property type="entry name" value="ACETYL-COENZYME A SYNTHETASE"/>
    <property type="match status" value="1"/>
</dbReference>
<keyword evidence="5" id="KW-0007">Acetylation</keyword>
<dbReference type="PROSITE" id="PS00455">
    <property type="entry name" value="AMP_BINDING"/>
    <property type="match status" value="1"/>
</dbReference>
<evidence type="ECO:0000313" key="8">
    <source>
        <dbReference type="EMBL" id="GGG36254.1"/>
    </source>
</evidence>
<feature type="domain" description="AMP-dependent synthetase/ligase" evidence="6">
    <location>
        <begin position="70"/>
        <end position="449"/>
    </location>
</feature>
<reference evidence="8 9" key="1">
    <citation type="journal article" date="2014" name="Int. J. Syst. Evol. Microbiol.">
        <title>Complete genome sequence of Corynebacterium casei LMG S-19264T (=DSM 44701T), isolated from a smear-ripened cheese.</title>
        <authorList>
            <consortium name="US DOE Joint Genome Institute (JGI-PGF)"/>
            <person name="Walter F."/>
            <person name="Albersmeier A."/>
            <person name="Kalinowski J."/>
            <person name="Ruckert C."/>
        </authorList>
    </citation>
    <scope>NUCLEOTIDE SEQUENCE [LARGE SCALE GENOMIC DNA]</scope>
    <source>
        <strain evidence="8 9">CGMCC 1.16330</strain>
    </source>
</reference>
<dbReference type="RefSeq" id="WP_188900676.1">
    <property type="nucleotide sequence ID" value="NZ_BMKS01000006.1"/>
</dbReference>
<protein>
    <recommendedName>
        <fullName evidence="1">acetate--CoA ligase</fullName>
        <ecNumber evidence="1">6.2.1.1</ecNumber>
    </recommendedName>
</protein>
<evidence type="ECO:0000259" key="6">
    <source>
        <dbReference type="Pfam" id="PF00501"/>
    </source>
</evidence>
<name>A0A8J2ZCQ5_9PROT</name>
<dbReference type="AlphaFoldDB" id="A0A8J2ZCQ5"/>
<comment type="caution">
    <text evidence="8">The sequence shown here is derived from an EMBL/GenBank/DDBJ whole genome shotgun (WGS) entry which is preliminary data.</text>
</comment>
<dbReference type="EC" id="6.2.1.1" evidence="1"/>
<dbReference type="Proteomes" id="UP000597507">
    <property type="component" value="Unassembled WGS sequence"/>
</dbReference>
<dbReference type="InterPro" id="IPR045851">
    <property type="entry name" value="AMP-bd_C_sf"/>
</dbReference>
<dbReference type="EMBL" id="BMKS01000006">
    <property type="protein sequence ID" value="GGG36254.1"/>
    <property type="molecule type" value="Genomic_DNA"/>
</dbReference>
<organism evidence="8 9">
    <name type="scientific">Caldovatus sediminis</name>
    <dbReference type="NCBI Taxonomy" id="2041189"/>
    <lineage>
        <taxon>Bacteria</taxon>
        <taxon>Pseudomonadati</taxon>
        <taxon>Pseudomonadota</taxon>
        <taxon>Alphaproteobacteria</taxon>
        <taxon>Acetobacterales</taxon>
        <taxon>Roseomonadaceae</taxon>
        <taxon>Caldovatus</taxon>
    </lineage>
</organism>
<evidence type="ECO:0000256" key="3">
    <source>
        <dbReference type="ARBA" id="ARBA00022741"/>
    </source>
</evidence>
<evidence type="ECO:0000256" key="5">
    <source>
        <dbReference type="ARBA" id="ARBA00022990"/>
    </source>
</evidence>
<dbReference type="Gene3D" id="3.40.50.12780">
    <property type="entry name" value="N-terminal domain of ligase-like"/>
    <property type="match status" value="1"/>
</dbReference>
<dbReference type="InterPro" id="IPR025110">
    <property type="entry name" value="AMP-bd_C"/>
</dbReference>
<sequence length="603" mass="65035">MAATGTARGGRAVVGAYPRIVKDPAALPVAPNLADYEAARRAFDWREARALLDGLPGGQGLNIAHEAVDRHAAGPRAGRPALRWIGRGGAARVFTWRDLRAETNRFANALRGLGLGPGARVFTLAGRIPELYVAVLGALKAKCVASPLFSAFGPEPIATRLELGEAEVLVTTEALYRRKVEGLRARLPRLAHVVLVGEGGGGTAVPGTLDWGRLMAEASPDFAIPPTDPEDMALLHFTSGTTGRPKGVVHVHEAVVMHHVTGRNALDLHPEDVFWCTADPGWVTGTSYGIVAPLTNGVTNVVVEAEFDAQAWYEVLERERITVWYTAPTAIRMMMKLGAEALRGRDLSALRVLASVGEPLNPEAVLWGVEAFGKPFHDNWWQTETGGIMIANLVAMDVKPGSMGRPLPGIEAAIVERGADGAVSVVEAPMVSGELALKAGWPSMMRGYLHEEARYRKCFAGEWYLTGDLAMRDEEGYFWFVGRADDVIKSMGHLIGPFEVESALMEHPAVAEAGVIGKPDPVAGEIVKAFVALKPGHEPSEALRRELLGHARRRLGAVVAPKEIDFRAGLPRTRSGKIMRRLLRARELGLPEGDLSTLESDER</sequence>
<dbReference type="Gene3D" id="3.30.300.30">
    <property type="match status" value="1"/>
</dbReference>
<dbReference type="SUPFAM" id="SSF56801">
    <property type="entry name" value="Acetyl-CoA synthetase-like"/>
    <property type="match status" value="1"/>
</dbReference>
<keyword evidence="2" id="KW-0436">Ligase</keyword>
<dbReference type="GO" id="GO:0005829">
    <property type="term" value="C:cytosol"/>
    <property type="evidence" value="ECO:0007669"/>
    <property type="project" value="TreeGrafter"/>
</dbReference>
<dbReference type="Pfam" id="PF13193">
    <property type="entry name" value="AMP-binding_C"/>
    <property type="match status" value="1"/>
</dbReference>
<dbReference type="NCBIfam" id="NF003313">
    <property type="entry name" value="PRK04319.1"/>
    <property type="match status" value="1"/>
</dbReference>
<evidence type="ECO:0000256" key="4">
    <source>
        <dbReference type="ARBA" id="ARBA00022840"/>
    </source>
</evidence>
<evidence type="ECO:0000256" key="2">
    <source>
        <dbReference type="ARBA" id="ARBA00022598"/>
    </source>
</evidence>
<dbReference type="GO" id="GO:0005524">
    <property type="term" value="F:ATP binding"/>
    <property type="evidence" value="ECO:0007669"/>
    <property type="project" value="UniProtKB-KW"/>
</dbReference>
<dbReference type="Pfam" id="PF00501">
    <property type="entry name" value="AMP-binding"/>
    <property type="match status" value="1"/>
</dbReference>
<dbReference type="InterPro" id="IPR042099">
    <property type="entry name" value="ANL_N_sf"/>
</dbReference>
<accession>A0A8J2ZCQ5</accession>
<dbReference type="InterPro" id="IPR000873">
    <property type="entry name" value="AMP-dep_synth/lig_dom"/>
</dbReference>
<dbReference type="GO" id="GO:0003987">
    <property type="term" value="F:acetate-CoA ligase activity"/>
    <property type="evidence" value="ECO:0007669"/>
    <property type="project" value="UniProtKB-EC"/>
</dbReference>
<evidence type="ECO:0000259" key="7">
    <source>
        <dbReference type="Pfam" id="PF13193"/>
    </source>
</evidence>
<evidence type="ECO:0000256" key="1">
    <source>
        <dbReference type="ARBA" id="ARBA00013275"/>
    </source>
</evidence>
<keyword evidence="4" id="KW-0067">ATP-binding</keyword>
<keyword evidence="3" id="KW-0547">Nucleotide-binding</keyword>
<dbReference type="PANTHER" id="PTHR24095:SF14">
    <property type="entry name" value="ACETYL-COENZYME A SYNTHETASE 1"/>
    <property type="match status" value="1"/>
</dbReference>
<dbReference type="GO" id="GO:0006085">
    <property type="term" value="P:acetyl-CoA biosynthetic process"/>
    <property type="evidence" value="ECO:0007669"/>
    <property type="project" value="TreeGrafter"/>
</dbReference>
<keyword evidence="9" id="KW-1185">Reference proteome</keyword>
<gene>
    <name evidence="8" type="primary">acsA</name>
    <name evidence="8" type="ORF">GCM10010964_25180</name>
</gene>